<reference evidence="2" key="2">
    <citation type="journal article" date="2024" name="Plant">
        <title>Genomic evolution and insights into agronomic trait innovations of Sesamum species.</title>
        <authorList>
            <person name="Miao H."/>
            <person name="Wang L."/>
            <person name="Qu L."/>
            <person name="Liu H."/>
            <person name="Sun Y."/>
            <person name="Le M."/>
            <person name="Wang Q."/>
            <person name="Wei S."/>
            <person name="Zheng Y."/>
            <person name="Lin W."/>
            <person name="Duan Y."/>
            <person name="Cao H."/>
            <person name="Xiong S."/>
            <person name="Wang X."/>
            <person name="Wei L."/>
            <person name="Li C."/>
            <person name="Ma Q."/>
            <person name="Ju M."/>
            <person name="Zhao R."/>
            <person name="Li G."/>
            <person name="Mu C."/>
            <person name="Tian Q."/>
            <person name="Mei H."/>
            <person name="Zhang T."/>
            <person name="Gao T."/>
            <person name="Zhang H."/>
        </authorList>
    </citation>
    <scope>NUCLEOTIDE SEQUENCE</scope>
    <source>
        <strain evidence="2">G02</strain>
    </source>
</reference>
<gene>
    <name evidence="2" type="ORF">Sradi_3599300</name>
</gene>
<reference evidence="2" key="1">
    <citation type="submission" date="2020-06" db="EMBL/GenBank/DDBJ databases">
        <authorList>
            <person name="Li T."/>
            <person name="Hu X."/>
            <person name="Zhang T."/>
            <person name="Song X."/>
            <person name="Zhang H."/>
            <person name="Dai N."/>
            <person name="Sheng W."/>
            <person name="Hou X."/>
            <person name="Wei L."/>
        </authorList>
    </citation>
    <scope>NUCLEOTIDE SEQUENCE</scope>
    <source>
        <strain evidence="2">G02</strain>
        <tissue evidence="2">Leaf</tissue>
    </source>
</reference>
<dbReference type="InterPro" id="IPR029480">
    <property type="entry name" value="Transpos_assoc"/>
</dbReference>
<dbReference type="Pfam" id="PF13963">
    <property type="entry name" value="Transpos_assoc"/>
    <property type="match status" value="1"/>
</dbReference>
<dbReference type="InterPro" id="IPR004242">
    <property type="entry name" value="Transposase_21"/>
</dbReference>
<dbReference type="EMBL" id="JACGWJ010000015">
    <property type="protein sequence ID" value="KAL0367092.1"/>
    <property type="molecule type" value="Genomic_DNA"/>
</dbReference>
<sequence>MQLNRSDPSFAKGVEEFIDFAYSKKEPHEKIPCPCYACNNFCDQTQEVVRYHLSINGIKRSYIRWVYHGETYENYSNDEENTENNSDINDLDDECNVDEMLDMLNDFSNAYLGENLGREETSASPGAPFPLGRADTFFKLLKDSEEKLYEGCESWKYEGSKKIPKKVVRYFPLKPRLQRLFVNKDIAENMRWHKEKLVHENDVLRHPADSELWLDFDKKYPLFADDPRNVRIGWGGLEDVLWGKVGHPHCMKIAVSIYTHRKRLGTVSILELKRGRTRNVALSKRKNVNEKLAIRIQEEVNRIVGVNSQFAITESGCLTRRFAPLQEVKNGDVVGPIELYKLTRFKHEKNSKDGCWVSEVAKENYEKMMELLIERQAAGGSSVDEEQICADILGYKSGYIRGRGAGPKPNNSWSKQSY</sequence>
<dbReference type="PANTHER" id="PTHR10775">
    <property type="entry name" value="OS08G0208400 PROTEIN"/>
    <property type="match status" value="1"/>
</dbReference>
<evidence type="ECO:0000259" key="1">
    <source>
        <dbReference type="Pfam" id="PF13963"/>
    </source>
</evidence>
<dbReference type="AlphaFoldDB" id="A0AAW2QGT1"/>
<name>A0AAW2QGT1_SESRA</name>
<protein>
    <recommendedName>
        <fullName evidence="1">Transposase-associated domain-containing protein</fullName>
    </recommendedName>
</protein>
<feature type="domain" description="Transposase-associated" evidence="1">
    <location>
        <begin position="2"/>
        <end position="70"/>
    </location>
</feature>
<dbReference type="Pfam" id="PF02992">
    <property type="entry name" value="Transposase_21"/>
    <property type="match status" value="1"/>
</dbReference>
<evidence type="ECO:0000313" key="2">
    <source>
        <dbReference type="EMBL" id="KAL0367092.1"/>
    </source>
</evidence>
<proteinExistence type="predicted"/>
<organism evidence="2">
    <name type="scientific">Sesamum radiatum</name>
    <name type="common">Black benniseed</name>
    <dbReference type="NCBI Taxonomy" id="300843"/>
    <lineage>
        <taxon>Eukaryota</taxon>
        <taxon>Viridiplantae</taxon>
        <taxon>Streptophyta</taxon>
        <taxon>Embryophyta</taxon>
        <taxon>Tracheophyta</taxon>
        <taxon>Spermatophyta</taxon>
        <taxon>Magnoliopsida</taxon>
        <taxon>eudicotyledons</taxon>
        <taxon>Gunneridae</taxon>
        <taxon>Pentapetalae</taxon>
        <taxon>asterids</taxon>
        <taxon>lamiids</taxon>
        <taxon>Lamiales</taxon>
        <taxon>Pedaliaceae</taxon>
        <taxon>Sesamum</taxon>
    </lineage>
</organism>
<accession>A0AAW2QGT1</accession>
<dbReference type="PANTHER" id="PTHR10775:SF177">
    <property type="entry name" value="TNP2, PARTIAL"/>
    <property type="match status" value="1"/>
</dbReference>
<comment type="caution">
    <text evidence="2">The sequence shown here is derived from an EMBL/GenBank/DDBJ whole genome shotgun (WGS) entry which is preliminary data.</text>
</comment>